<evidence type="ECO:0000313" key="3">
    <source>
        <dbReference type="Proteomes" id="UP000297706"/>
    </source>
</evidence>
<dbReference type="AlphaFoldDB" id="A0A4Y9VQQ5"/>
<dbReference type="Proteomes" id="UP000297706">
    <property type="component" value="Unassembled WGS sequence"/>
</dbReference>
<dbReference type="RefSeq" id="WP_135277917.1">
    <property type="nucleotide sequence ID" value="NZ_PQVH01000009.1"/>
</dbReference>
<dbReference type="CDD" id="cd00885">
    <property type="entry name" value="cinA"/>
    <property type="match status" value="1"/>
</dbReference>
<accession>A0A4Y9VQQ5</accession>
<evidence type="ECO:0000259" key="1">
    <source>
        <dbReference type="SMART" id="SM00852"/>
    </source>
</evidence>
<dbReference type="EMBL" id="PQVH01000009">
    <property type="protein sequence ID" value="TFW71169.1"/>
    <property type="molecule type" value="Genomic_DNA"/>
</dbReference>
<dbReference type="Pfam" id="PF00994">
    <property type="entry name" value="MoCF_biosynth"/>
    <property type="match status" value="1"/>
</dbReference>
<keyword evidence="3" id="KW-1185">Reference proteome</keyword>
<comment type="caution">
    <text evidence="2">The sequence shown here is derived from an EMBL/GenBank/DDBJ whole genome shotgun (WGS) entry which is preliminary data.</text>
</comment>
<dbReference type="Gene3D" id="3.40.980.10">
    <property type="entry name" value="MoaB/Mog-like domain"/>
    <property type="match status" value="1"/>
</dbReference>
<dbReference type="SUPFAM" id="SSF53218">
    <property type="entry name" value="Molybdenum cofactor biosynthesis proteins"/>
    <property type="match status" value="1"/>
</dbReference>
<dbReference type="InterPro" id="IPR050101">
    <property type="entry name" value="CinA"/>
</dbReference>
<organism evidence="2 3">
    <name type="scientific">Methylotenera oryzisoli</name>
    <dbReference type="NCBI Taxonomy" id="2080758"/>
    <lineage>
        <taxon>Bacteria</taxon>
        <taxon>Pseudomonadati</taxon>
        <taxon>Pseudomonadota</taxon>
        <taxon>Betaproteobacteria</taxon>
        <taxon>Nitrosomonadales</taxon>
        <taxon>Methylophilaceae</taxon>
        <taxon>Methylotenera</taxon>
    </lineage>
</organism>
<proteinExistence type="predicted"/>
<dbReference type="InterPro" id="IPR001453">
    <property type="entry name" value="MoaB/Mog_dom"/>
</dbReference>
<dbReference type="InterPro" id="IPR036425">
    <property type="entry name" value="MoaB/Mog-like_dom_sf"/>
</dbReference>
<gene>
    <name evidence="2" type="ORF">C3Y98_07830</name>
</gene>
<sequence>MQKDNQSIGIYIIGDEILSGKRQDAHLSFVIQALKSRGLQLAWAHYLGDIPAQITSLLQTSMQHGDIVFSFGGIGATPDDYTRQCAADAAGVALTRHPGAVAEIEAQYGESAYPKRVLMADLPAGAALIPNPVNRVAGFAIKEHYFVPGFPQMAHPMVEWVLDTHYRHLFHQQDYTELSILVMDAGESQLIDLMNHIVQKYPEIKLFSLPKLDNRRTTEVGVKGPTAAASAALEEIKLAVTALHFPWAEH</sequence>
<dbReference type="SMART" id="SM00852">
    <property type="entry name" value="MoCF_biosynth"/>
    <property type="match status" value="1"/>
</dbReference>
<dbReference type="OrthoDB" id="9801454at2"/>
<reference evidence="2 3" key="1">
    <citation type="submission" date="2018-02" db="EMBL/GenBank/DDBJ databases">
        <title>A novel lanthanide dependent methylotroph, Methylotenera sp. La3113.</title>
        <authorList>
            <person name="Lv H."/>
            <person name="Tani A."/>
        </authorList>
    </citation>
    <scope>NUCLEOTIDE SEQUENCE [LARGE SCALE GENOMIC DNA]</scope>
    <source>
        <strain evidence="2 3">La3113</strain>
    </source>
</reference>
<protein>
    <submittedName>
        <fullName evidence="2">Competence/damage-inducible protein A</fullName>
    </submittedName>
</protein>
<name>A0A4Y9VQQ5_9PROT</name>
<evidence type="ECO:0000313" key="2">
    <source>
        <dbReference type="EMBL" id="TFW71169.1"/>
    </source>
</evidence>
<dbReference type="PANTHER" id="PTHR13939">
    <property type="entry name" value="NICOTINAMIDE-NUCLEOTIDE AMIDOHYDROLASE PNCC"/>
    <property type="match status" value="1"/>
</dbReference>
<dbReference type="PANTHER" id="PTHR13939:SF0">
    <property type="entry name" value="NMN AMIDOHYDROLASE-LIKE PROTEIN YFAY"/>
    <property type="match status" value="1"/>
</dbReference>
<feature type="domain" description="MoaB/Mog" evidence="1">
    <location>
        <begin position="9"/>
        <end position="169"/>
    </location>
</feature>